<dbReference type="EMBL" id="LT899436">
    <property type="protein sequence ID" value="SNR13955.1"/>
    <property type="molecule type" value="Genomic_DNA"/>
</dbReference>
<proteinExistence type="predicted"/>
<dbReference type="AlphaFoldDB" id="A0A238U4I0"/>
<name>A0A238U4I0_9FLAO</name>
<dbReference type="KEGG" id="tje:TJEJU_0149"/>
<sequence>MNKLKRNLMTQIWELYDLDSLEDAVFNNDSAEYLKDAYDLQEIKK</sequence>
<accession>A0A238U4I0</accession>
<gene>
    <name evidence="1" type="ORF">TJEJU_0149</name>
</gene>
<dbReference type="Proteomes" id="UP000215214">
    <property type="component" value="Chromosome TJEJU"/>
</dbReference>
<evidence type="ECO:0000313" key="1">
    <source>
        <dbReference type="EMBL" id="SNR13955.1"/>
    </source>
</evidence>
<protein>
    <submittedName>
        <fullName evidence="1">Uncharacterized protein</fullName>
    </submittedName>
</protein>
<reference evidence="1 2" key="1">
    <citation type="submission" date="2017-07" db="EMBL/GenBank/DDBJ databases">
        <authorList>
            <person name="Sun Z.S."/>
            <person name="Albrecht U."/>
            <person name="Echele G."/>
            <person name="Lee C.C."/>
        </authorList>
    </citation>
    <scope>NUCLEOTIDE SEQUENCE [LARGE SCALE GENOMIC DNA]</scope>
    <source>
        <strain evidence="2">type strain: KCTC 22618</strain>
    </source>
</reference>
<keyword evidence="2" id="KW-1185">Reference proteome</keyword>
<evidence type="ECO:0000313" key="2">
    <source>
        <dbReference type="Proteomes" id="UP000215214"/>
    </source>
</evidence>
<organism evidence="1 2">
    <name type="scientific">Tenacibaculum jejuense</name>
    <dbReference type="NCBI Taxonomy" id="584609"/>
    <lineage>
        <taxon>Bacteria</taxon>
        <taxon>Pseudomonadati</taxon>
        <taxon>Bacteroidota</taxon>
        <taxon>Flavobacteriia</taxon>
        <taxon>Flavobacteriales</taxon>
        <taxon>Flavobacteriaceae</taxon>
        <taxon>Tenacibaculum</taxon>
    </lineage>
</organism>